<dbReference type="AlphaFoldDB" id="A0A644WXX6"/>
<feature type="region of interest" description="Disordered" evidence="1">
    <location>
        <begin position="62"/>
        <end position="101"/>
    </location>
</feature>
<feature type="compositionally biased region" description="Basic and acidic residues" evidence="1">
    <location>
        <begin position="1"/>
        <end position="16"/>
    </location>
</feature>
<feature type="compositionally biased region" description="Basic residues" evidence="1">
    <location>
        <begin position="226"/>
        <end position="235"/>
    </location>
</feature>
<name>A0A644WXX6_9ZZZZ</name>
<feature type="compositionally biased region" description="Polar residues" evidence="1">
    <location>
        <begin position="175"/>
        <end position="184"/>
    </location>
</feature>
<feature type="compositionally biased region" description="Basic and acidic residues" evidence="1">
    <location>
        <begin position="190"/>
        <end position="210"/>
    </location>
</feature>
<dbReference type="EMBL" id="VSSQ01001486">
    <property type="protein sequence ID" value="MPM08756.1"/>
    <property type="molecule type" value="Genomic_DNA"/>
</dbReference>
<evidence type="ECO:0000313" key="2">
    <source>
        <dbReference type="EMBL" id="MPM08756.1"/>
    </source>
</evidence>
<protein>
    <submittedName>
        <fullName evidence="2">Uncharacterized protein</fullName>
    </submittedName>
</protein>
<feature type="region of interest" description="Disordered" evidence="1">
    <location>
        <begin position="1"/>
        <end position="43"/>
    </location>
</feature>
<feature type="compositionally biased region" description="Basic and acidic residues" evidence="1">
    <location>
        <begin position="62"/>
        <end position="87"/>
    </location>
</feature>
<sequence>MQADRKKQQAERDKRGIVCKRSRQLKAGRNQRRKEQHGLELFNAAERKPADEYVHEVVRCAPKNEHQRDRQAEQTAKAETKRGRQVADRQVGGGTRPRVEFQHAHGGDEVGVLIIIRQRPVFVVGEKVVPFRHVHARLAVQPDRHEVAVGDAERALEMVLFIRAVGKPGDDDIEQTNQQRNQQEVAGKVVPDEKRKEERSGNQQHRDNRNRYISRSSARGEEMQQRRSRSGHHHPKEQDNEQRPEFLLLKECAHGGNVSSMTVQYSSKFSFTDGRSSFILAVFTGFASNVTKQLLHTAGKTATNGESFSPSERMRAVPARVSARARSRFSIPWRR</sequence>
<reference evidence="2" key="1">
    <citation type="submission" date="2019-08" db="EMBL/GenBank/DDBJ databases">
        <authorList>
            <person name="Kucharzyk K."/>
            <person name="Murdoch R.W."/>
            <person name="Higgins S."/>
            <person name="Loffler F."/>
        </authorList>
    </citation>
    <scope>NUCLEOTIDE SEQUENCE</scope>
</reference>
<accession>A0A644WXX6</accession>
<organism evidence="2">
    <name type="scientific">bioreactor metagenome</name>
    <dbReference type="NCBI Taxonomy" id="1076179"/>
    <lineage>
        <taxon>unclassified sequences</taxon>
        <taxon>metagenomes</taxon>
        <taxon>ecological metagenomes</taxon>
    </lineage>
</organism>
<comment type="caution">
    <text evidence="2">The sequence shown here is derived from an EMBL/GenBank/DDBJ whole genome shotgun (WGS) entry which is preliminary data.</text>
</comment>
<gene>
    <name evidence="2" type="ORF">SDC9_55072</name>
</gene>
<feature type="compositionally biased region" description="Basic residues" evidence="1">
    <location>
        <begin position="17"/>
        <end position="35"/>
    </location>
</feature>
<proteinExistence type="predicted"/>
<feature type="region of interest" description="Disordered" evidence="1">
    <location>
        <begin position="170"/>
        <end position="243"/>
    </location>
</feature>
<evidence type="ECO:0000256" key="1">
    <source>
        <dbReference type="SAM" id="MobiDB-lite"/>
    </source>
</evidence>